<evidence type="ECO:0000256" key="1">
    <source>
        <dbReference type="SAM" id="Phobius"/>
    </source>
</evidence>
<feature type="transmembrane region" description="Helical" evidence="1">
    <location>
        <begin position="37"/>
        <end position="56"/>
    </location>
</feature>
<feature type="transmembrane region" description="Helical" evidence="1">
    <location>
        <begin position="174"/>
        <end position="192"/>
    </location>
</feature>
<dbReference type="EMBL" id="JAEQND010000010">
    <property type="protein sequence ID" value="MBL0427041.1"/>
    <property type="molecule type" value="Genomic_DNA"/>
</dbReference>
<protein>
    <submittedName>
        <fullName evidence="2">Uncharacterized protein</fullName>
    </submittedName>
</protein>
<keyword evidence="1" id="KW-1133">Transmembrane helix</keyword>
<feature type="transmembrane region" description="Helical" evidence="1">
    <location>
        <begin position="68"/>
        <end position="90"/>
    </location>
</feature>
<name>A0ABS1JS98_9BURK</name>
<keyword evidence="3" id="KW-1185">Reference proteome</keyword>
<feature type="transmembrane region" description="Helical" evidence="1">
    <location>
        <begin position="239"/>
        <end position="258"/>
    </location>
</feature>
<dbReference type="Proteomes" id="UP000622707">
    <property type="component" value="Unassembled WGS sequence"/>
</dbReference>
<accession>A0ABS1JS98</accession>
<comment type="caution">
    <text evidence="2">The sequence shown here is derived from an EMBL/GenBank/DDBJ whole genome shotgun (WGS) entry which is preliminary data.</text>
</comment>
<evidence type="ECO:0000313" key="2">
    <source>
        <dbReference type="EMBL" id="MBL0427041.1"/>
    </source>
</evidence>
<sequence length="279" mass="28807">MTRGGPDGRPRRGLADWRGVRVWEGETRERLRRRHALWLHGWCIGALVLLVTWGVAHLQMVLGSGSLAGRYLVSLGAGYLVFLLVLRWWAGWLVDRRASLDAPGDWGGGGGASHDGAPDVAPIRSGGGGDFGGGGAQGNFSADADFSAIGDAGPAIGDLAAGAAEVAGSADEGAVVVIPVVVVFVAGVLVLSGVGSLLLLYFGSEVLLAVAVEIAFGYVSARTALRVAREGWLTAAVRLTWKPLLGALACAVLLGGLLDVFAPQARSLPQAVKLWSGAR</sequence>
<reference evidence="2 3" key="1">
    <citation type="journal article" date="2017" name="Int. J. Syst. Evol. Microbiol.">
        <title>Ramlibacter alkalitolerans sp. nov., alkali-tolerant bacterium isolated from soil of ginseng.</title>
        <authorList>
            <person name="Lee D.H."/>
            <person name="Cha C.J."/>
        </authorList>
    </citation>
    <scope>NUCLEOTIDE SEQUENCE [LARGE SCALE GENOMIC DNA]</scope>
    <source>
        <strain evidence="2 3">KACC 19305</strain>
    </source>
</reference>
<organism evidence="2 3">
    <name type="scientific">Ramlibacter alkalitolerans</name>
    <dbReference type="NCBI Taxonomy" id="2039631"/>
    <lineage>
        <taxon>Bacteria</taxon>
        <taxon>Pseudomonadati</taxon>
        <taxon>Pseudomonadota</taxon>
        <taxon>Betaproteobacteria</taxon>
        <taxon>Burkholderiales</taxon>
        <taxon>Comamonadaceae</taxon>
        <taxon>Ramlibacter</taxon>
    </lineage>
</organism>
<gene>
    <name evidence="2" type="ORF">JI746_18140</name>
</gene>
<proteinExistence type="predicted"/>
<feature type="transmembrane region" description="Helical" evidence="1">
    <location>
        <begin position="198"/>
        <end position="219"/>
    </location>
</feature>
<keyword evidence="1" id="KW-0472">Membrane</keyword>
<keyword evidence="1" id="KW-0812">Transmembrane</keyword>
<evidence type="ECO:0000313" key="3">
    <source>
        <dbReference type="Proteomes" id="UP000622707"/>
    </source>
</evidence>